<feature type="binding site" evidence="2">
    <location>
        <position position="271"/>
    </location>
    <ligand>
        <name>substrate</name>
    </ligand>
</feature>
<feature type="binding site" evidence="2">
    <location>
        <position position="168"/>
    </location>
    <ligand>
        <name>substrate</name>
    </ligand>
</feature>
<dbReference type="OrthoDB" id="9805604at2"/>
<protein>
    <submittedName>
        <fullName evidence="3">UDP-2,4-diacetamido-2,4, 6-trideoxy-beta-L-altropyranose hydrolase</fullName>
        <ecNumber evidence="3">3.6.1.57</ecNumber>
    </submittedName>
</protein>
<evidence type="ECO:0000256" key="2">
    <source>
        <dbReference type="PIRSR" id="PIRSR620023-2"/>
    </source>
</evidence>
<accession>A0A4S4BZN0</accession>
<proteinExistence type="predicted"/>
<dbReference type="AlphaFoldDB" id="A0A4S4BZN0"/>
<dbReference type="NCBIfam" id="TIGR03590">
    <property type="entry name" value="PseG"/>
    <property type="match status" value="1"/>
</dbReference>
<dbReference type="RefSeq" id="WP_136369617.1">
    <property type="nucleotide sequence ID" value="NZ_SSOB01000010.1"/>
</dbReference>
<name>A0A4S4BZN0_9BACL</name>
<gene>
    <name evidence="3" type="primary">pseG</name>
    <name evidence="3" type="ORF">E6C55_09850</name>
</gene>
<evidence type="ECO:0000313" key="4">
    <source>
        <dbReference type="Proteomes" id="UP000310636"/>
    </source>
</evidence>
<dbReference type="EC" id="3.6.1.57" evidence="3"/>
<sequence length="362" mass="40170">MGVPRVVFRADASSEIGSGHTMRCLIVADRLSKEGAECFFLCKPLAGHMGGYLASRGYRVLWLAGDEPTTEASWEKDAEDCRTVLEEEGVAPDWLVIDHYGLDYRWEEAVLEGCGRPRLLVIDDLANRCHEADLLLDQNVLPNLESRYDGLVPERCVKLLGPRYLLLRPDFYEPRHRRERDGKLGRLLVFFGGSDPTEETSKALSAIECMGDDRLFHVEVIVGASNPRLASLRNRCEALHNLKLHVQVENMAERIAEADFALGAGGVAMWERCFLGLPSAVAIAADNQRDSVEEAARLGAVWNAGHHGNIDAATYTGLLRRAQASPGDLIRMAEQAQRVTRSQDAAHRSDPILEAMRNIQSE</sequence>
<feature type="active site" description="Proton acceptor" evidence="1">
    <location>
        <position position="20"/>
    </location>
</feature>
<organism evidence="3 4">
    <name type="scientific">Cohnella fermenti</name>
    <dbReference type="NCBI Taxonomy" id="2565925"/>
    <lineage>
        <taxon>Bacteria</taxon>
        <taxon>Bacillati</taxon>
        <taxon>Bacillota</taxon>
        <taxon>Bacilli</taxon>
        <taxon>Bacillales</taxon>
        <taxon>Paenibacillaceae</taxon>
        <taxon>Cohnella</taxon>
    </lineage>
</organism>
<evidence type="ECO:0000313" key="3">
    <source>
        <dbReference type="EMBL" id="THF80778.1"/>
    </source>
</evidence>
<dbReference type="Proteomes" id="UP000310636">
    <property type="component" value="Unassembled WGS sequence"/>
</dbReference>
<evidence type="ECO:0000256" key="1">
    <source>
        <dbReference type="PIRSR" id="PIRSR620023-1"/>
    </source>
</evidence>
<keyword evidence="3" id="KW-0378">Hydrolase</keyword>
<dbReference type="EMBL" id="SSOB01000010">
    <property type="protein sequence ID" value="THF80778.1"/>
    <property type="molecule type" value="Genomic_DNA"/>
</dbReference>
<dbReference type="GO" id="GO:0016787">
    <property type="term" value="F:hydrolase activity"/>
    <property type="evidence" value="ECO:0007669"/>
    <property type="project" value="UniProtKB-KW"/>
</dbReference>
<keyword evidence="4" id="KW-1185">Reference proteome</keyword>
<dbReference type="Gene3D" id="3.40.50.2000">
    <property type="entry name" value="Glycogen Phosphorylase B"/>
    <property type="match status" value="1"/>
</dbReference>
<comment type="caution">
    <text evidence="3">The sequence shown here is derived from an EMBL/GenBank/DDBJ whole genome shotgun (WGS) entry which is preliminary data.</text>
</comment>
<dbReference type="Gene3D" id="3.40.50.11190">
    <property type="match status" value="1"/>
</dbReference>
<dbReference type="InterPro" id="IPR020023">
    <property type="entry name" value="PseG"/>
</dbReference>
<reference evidence="3 4" key="1">
    <citation type="submission" date="2019-04" db="EMBL/GenBank/DDBJ databases">
        <title>Cohnella sp. nov. isolated from preserved vegetables.</title>
        <authorList>
            <person name="Lin S.-Y."/>
            <person name="Hung M.-H."/>
            <person name="Young C.-C."/>
        </authorList>
    </citation>
    <scope>NUCLEOTIDE SEQUENCE [LARGE SCALE GENOMIC DNA]</scope>
    <source>
        <strain evidence="3 4">CC-MHH1044</strain>
    </source>
</reference>